<keyword evidence="1" id="KW-0677">Repeat</keyword>
<evidence type="ECO:0000313" key="4">
    <source>
        <dbReference type="EMBL" id="SEG40645.1"/>
    </source>
</evidence>
<dbReference type="PROSITE" id="PS50088">
    <property type="entry name" value="ANK_REPEAT"/>
    <property type="match status" value="2"/>
</dbReference>
<dbReference type="Proteomes" id="UP000236743">
    <property type="component" value="Unassembled WGS sequence"/>
</dbReference>
<dbReference type="RefSeq" id="WP_342210572.1">
    <property type="nucleotide sequence ID" value="NZ_FNUY01000005.1"/>
</dbReference>
<protein>
    <submittedName>
        <fullName evidence="4">Uncharacterized protein</fullName>
    </submittedName>
</protein>
<sequence length="219" mass="22629">MNAGLRLLLAGFGMFLMTISAFGASPELLAAAGAGRTAEVARLIAAGADLETRDTQGRTALLLAVDGNHVAVAKALLAAGASPNTQAANRDTPWLLAGASGRTEIVAAMIPLKPDLTIRNRYGGNALIPACERAHVETVRLLLTSGIDLDHVNDLGWTCLLEIVILGDGGPRHQEVAKLVLDAGANPSLADKDGVSPLTHARQRGQRAVAALIEQAGGR</sequence>
<gene>
    <name evidence="4" type="ORF">SAMN04488115_10558</name>
</gene>
<feature type="repeat" description="ANK" evidence="3">
    <location>
        <begin position="122"/>
        <end position="154"/>
    </location>
</feature>
<evidence type="ECO:0000256" key="3">
    <source>
        <dbReference type="PROSITE-ProRule" id="PRU00023"/>
    </source>
</evidence>
<dbReference type="PANTHER" id="PTHR23206:SF8">
    <property type="entry name" value="ANKYRIN REPEAT AND KH DOMAIN-CONTAINING 1"/>
    <property type="match status" value="1"/>
</dbReference>
<name>A0A1H5ZXY7_9HYPH</name>
<dbReference type="PROSITE" id="PS50297">
    <property type="entry name" value="ANK_REP_REGION"/>
    <property type="match status" value="1"/>
</dbReference>
<accession>A0A1H5ZXY7</accession>
<dbReference type="InterPro" id="IPR051631">
    <property type="entry name" value="Ankyrin-KH/SAM_domain"/>
</dbReference>
<dbReference type="Pfam" id="PF13637">
    <property type="entry name" value="Ank_4"/>
    <property type="match status" value="1"/>
</dbReference>
<evidence type="ECO:0000256" key="1">
    <source>
        <dbReference type="ARBA" id="ARBA00022737"/>
    </source>
</evidence>
<dbReference type="Pfam" id="PF12796">
    <property type="entry name" value="Ank_2"/>
    <property type="match status" value="1"/>
</dbReference>
<organism evidence="4 5">
    <name type="scientific">Bosea lathyri</name>
    <dbReference type="NCBI Taxonomy" id="1036778"/>
    <lineage>
        <taxon>Bacteria</taxon>
        <taxon>Pseudomonadati</taxon>
        <taxon>Pseudomonadota</taxon>
        <taxon>Alphaproteobacteria</taxon>
        <taxon>Hyphomicrobiales</taxon>
        <taxon>Boseaceae</taxon>
        <taxon>Bosea</taxon>
    </lineage>
</organism>
<dbReference type="InterPro" id="IPR036770">
    <property type="entry name" value="Ankyrin_rpt-contain_sf"/>
</dbReference>
<dbReference type="SUPFAM" id="SSF48403">
    <property type="entry name" value="Ankyrin repeat"/>
    <property type="match status" value="1"/>
</dbReference>
<keyword evidence="2 3" id="KW-0040">ANK repeat</keyword>
<dbReference type="Gene3D" id="1.25.40.20">
    <property type="entry name" value="Ankyrin repeat-containing domain"/>
    <property type="match status" value="1"/>
</dbReference>
<dbReference type="EMBL" id="FNUY01000005">
    <property type="protein sequence ID" value="SEG40645.1"/>
    <property type="molecule type" value="Genomic_DNA"/>
</dbReference>
<proteinExistence type="predicted"/>
<feature type="repeat" description="ANK" evidence="3">
    <location>
        <begin position="56"/>
        <end position="88"/>
    </location>
</feature>
<keyword evidence="5" id="KW-1185">Reference proteome</keyword>
<dbReference type="AlphaFoldDB" id="A0A1H5ZXY7"/>
<evidence type="ECO:0000256" key="2">
    <source>
        <dbReference type="ARBA" id="ARBA00023043"/>
    </source>
</evidence>
<dbReference type="PANTHER" id="PTHR23206">
    <property type="entry name" value="MASK PROTEIN"/>
    <property type="match status" value="1"/>
</dbReference>
<evidence type="ECO:0000313" key="5">
    <source>
        <dbReference type="Proteomes" id="UP000236743"/>
    </source>
</evidence>
<reference evidence="4 5" key="1">
    <citation type="submission" date="2016-10" db="EMBL/GenBank/DDBJ databases">
        <authorList>
            <person name="de Groot N.N."/>
        </authorList>
    </citation>
    <scope>NUCLEOTIDE SEQUENCE [LARGE SCALE GENOMIC DNA]</scope>
    <source>
        <strain evidence="4 5">DSM 26656</strain>
    </source>
</reference>
<dbReference type="InterPro" id="IPR002110">
    <property type="entry name" value="Ankyrin_rpt"/>
</dbReference>
<dbReference type="SMART" id="SM00248">
    <property type="entry name" value="ANK"/>
    <property type="match status" value="5"/>
</dbReference>